<protein>
    <recommendedName>
        <fullName evidence="3">HEPN domain-containing protein</fullName>
    </recommendedName>
</protein>
<name>A0A327R3G6_9BACT</name>
<dbReference type="RefSeq" id="WP_111595652.1">
    <property type="nucleotide sequence ID" value="NZ_QLLL01000001.1"/>
</dbReference>
<comment type="caution">
    <text evidence="1">The sequence shown here is derived from an EMBL/GenBank/DDBJ whole genome shotgun (WGS) entry which is preliminary data.</text>
</comment>
<accession>A0A327R3G6</accession>
<evidence type="ECO:0000313" key="1">
    <source>
        <dbReference type="EMBL" id="RAJ10502.1"/>
    </source>
</evidence>
<evidence type="ECO:0000313" key="2">
    <source>
        <dbReference type="Proteomes" id="UP000249547"/>
    </source>
</evidence>
<organism evidence="1 2">
    <name type="scientific">Chitinophaga skermanii</name>
    <dbReference type="NCBI Taxonomy" id="331697"/>
    <lineage>
        <taxon>Bacteria</taxon>
        <taxon>Pseudomonadati</taxon>
        <taxon>Bacteroidota</taxon>
        <taxon>Chitinophagia</taxon>
        <taxon>Chitinophagales</taxon>
        <taxon>Chitinophagaceae</taxon>
        <taxon>Chitinophaga</taxon>
    </lineage>
</organism>
<proteinExistence type="predicted"/>
<dbReference type="Proteomes" id="UP000249547">
    <property type="component" value="Unassembled WGS sequence"/>
</dbReference>
<dbReference type="AlphaFoldDB" id="A0A327R3G6"/>
<gene>
    <name evidence="1" type="ORF">LX64_00105</name>
</gene>
<evidence type="ECO:0008006" key="3">
    <source>
        <dbReference type="Google" id="ProtNLM"/>
    </source>
</evidence>
<reference evidence="1 2" key="1">
    <citation type="submission" date="2018-06" db="EMBL/GenBank/DDBJ databases">
        <title>Genomic Encyclopedia of Archaeal and Bacterial Type Strains, Phase II (KMG-II): from individual species to whole genera.</title>
        <authorList>
            <person name="Goeker M."/>
        </authorList>
    </citation>
    <scope>NUCLEOTIDE SEQUENCE [LARGE SCALE GENOMIC DNA]</scope>
    <source>
        <strain evidence="1 2">DSM 23857</strain>
    </source>
</reference>
<sequence length="174" mass="20418">MATFLEHIHQAKQNIQFLSDVNARINSQWDWQVTVSFYVAVHLVNAHIVQKSDNHYRSHEQVNNVLNPYNILSVSKLPEAIYLAYVKLQNLSRRARYLCSDNPDERTASAFHTSEKYFAKAVRELDKVISYFDQLYNLALAKIDLNCLRLKEDNLNFFTYKSSLEQRCEYPVPQ</sequence>
<dbReference type="OrthoDB" id="1433844at2"/>
<keyword evidence="2" id="KW-1185">Reference proteome</keyword>
<dbReference type="EMBL" id="QLLL01000001">
    <property type="protein sequence ID" value="RAJ10502.1"/>
    <property type="molecule type" value="Genomic_DNA"/>
</dbReference>